<gene>
    <name evidence="1" type="ORF">FC15_GL000715</name>
</gene>
<organism evidence="1 2">
    <name type="scientific">Lapidilactobacillus concavus DSM 17758</name>
    <dbReference type="NCBI Taxonomy" id="1423735"/>
    <lineage>
        <taxon>Bacteria</taxon>
        <taxon>Bacillati</taxon>
        <taxon>Bacillota</taxon>
        <taxon>Bacilli</taxon>
        <taxon>Lactobacillales</taxon>
        <taxon>Lactobacillaceae</taxon>
        <taxon>Lapidilactobacillus</taxon>
    </lineage>
</organism>
<dbReference type="OrthoDB" id="397706at2"/>
<accession>A0A0R1VQJ7</accession>
<dbReference type="EMBL" id="AZFX01000094">
    <property type="protein sequence ID" value="KRM08039.1"/>
    <property type="molecule type" value="Genomic_DNA"/>
</dbReference>
<dbReference type="AlphaFoldDB" id="A0A0R1VQJ7"/>
<dbReference type="PATRIC" id="fig|1423735.3.peg.747"/>
<dbReference type="Gene3D" id="3.40.50.450">
    <property type="match status" value="1"/>
</dbReference>
<dbReference type="SUPFAM" id="SSF52309">
    <property type="entry name" value="N-(deoxy)ribosyltransferase-like"/>
    <property type="match status" value="1"/>
</dbReference>
<dbReference type="InterPro" id="IPR007710">
    <property type="entry name" value="Nucleoside_deoxyribTrfase"/>
</dbReference>
<evidence type="ECO:0000313" key="1">
    <source>
        <dbReference type="EMBL" id="KRM08039.1"/>
    </source>
</evidence>
<evidence type="ECO:0000313" key="2">
    <source>
        <dbReference type="Proteomes" id="UP000051315"/>
    </source>
</evidence>
<sequence>MIFVVKVYLAGPFFDKFGIEARRVAQVKAVLSCNETVDTIFSPKDEDVTDPVISQLTFMSAEWQQAVFEHDLEGLLAADVLVVIADSETNMNGSDDGTAFEVGYWYAMNQVQQQANGATPKPVVLLAQSTDKLNLMLAKATTYFTQNLLDLRRLDFNQIPQRDFVGEVN</sequence>
<comment type="caution">
    <text evidence="1">The sequence shown here is derived from an EMBL/GenBank/DDBJ whole genome shotgun (WGS) entry which is preliminary data.</text>
</comment>
<name>A0A0R1VQJ7_9LACO</name>
<evidence type="ECO:0008006" key="3">
    <source>
        <dbReference type="Google" id="ProtNLM"/>
    </source>
</evidence>
<dbReference type="Proteomes" id="UP000051315">
    <property type="component" value="Unassembled WGS sequence"/>
</dbReference>
<protein>
    <recommendedName>
        <fullName evidence="3">Nucleoside 2-deoxyribosyltransferase</fullName>
    </recommendedName>
</protein>
<dbReference type="STRING" id="1423735.FC15_GL000715"/>
<proteinExistence type="predicted"/>
<keyword evidence="2" id="KW-1185">Reference proteome</keyword>
<dbReference type="Pfam" id="PF05014">
    <property type="entry name" value="Nuc_deoxyrib_tr"/>
    <property type="match status" value="1"/>
</dbReference>
<reference evidence="1 2" key="1">
    <citation type="journal article" date="2015" name="Genome Announc.">
        <title>Expanding the biotechnology potential of lactobacilli through comparative genomics of 213 strains and associated genera.</title>
        <authorList>
            <person name="Sun Z."/>
            <person name="Harris H.M."/>
            <person name="McCann A."/>
            <person name="Guo C."/>
            <person name="Argimon S."/>
            <person name="Zhang W."/>
            <person name="Yang X."/>
            <person name="Jeffery I.B."/>
            <person name="Cooney J.C."/>
            <person name="Kagawa T.F."/>
            <person name="Liu W."/>
            <person name="Song Y."/>
            <person name="Salvetti E."/>
            <person name="Wrobel A."/>
            <person name="Rasinkangas P."/>
            <person name="Parkhill J."/>
            <person name="Rea M.C."/>
            <person name="O'Sullivan O."/>
            <person name="Ritari J."/>
            <person name="Douillard F.P."/>
            <person name="Paul Ross R."/>
            <person name="Yang R."/>
            <person name="Briner A.E."/>
            <person name="Felis G.E."/>
            <person name="de Vos W.M."/>
            <person name="Barrangou R."/>
            <person name="Klaenhammer T.R."/>
            <person name="Caufield P.W."/>
            <person name="Cui Y."/>
            <person name="Zhang H."/>
            <person name="O'Toole P.W."/>
        </authorList>
    </citation>
    <scope>NUCLEOTIDE SEQUENCE [LARGE SCALE GENOMIC DNA]</scope>
    <source>
        <strain evidence="1 2">DSM 17758</strain>
    </source>
</reference>